<name>A0A067MID0_BOTB1</name>
<accession>A0A067MID0</accession>
<proteinExistence type="inferred from homology"/>
<reference evidence="5" key="1">
    <citation type="journal article" date="2014" name="Proc. Natl. Acad. Sci. U.S.A.">
        <title>Extensive sampling of basidiomycete genomes demonstrates inadequacy of the white-rot/brown-rot paradigm for wood decay fungi.</title>
        <authorList>
            <person name="Riley R."/>
            <person name="Salamov A.A."/>
            <person name="Brown D.W."/>
            <person name="Nagy L.G."/>
            <person name="Floudas D."/>
            <person name="Held B.W."/>
            <person name="Levasseur A."/>
            <person name="Lombard V."/>
            <person name="Morin E."/>
            <person name="Otillar R."/>
            <person name="Lindquist E.A."/>
            <person name="Sun H."/>
            <person name="LaButti K.M."/>
            <person name="Schmutz J."/>
            <person name="Jabbour D."/>
            <person name="Luo H."/>
            <person name="Baker S.E."/>
            <person name="Pisabarro A.G."/>
            <person name="Walton J.D."/>
            <person name="Blanchette R.A."/>
            <person name="Henrissat B."/>
            <person name="Martin F."/>
            <person name="Cullen D."/>
            <person name="Hibbett D.S."/>
            <person name="Grigoriev I.V."/>
        </authorList>
    </citation>
    <scope>NUCLEOTIDE SEQUENCE [LARGE SCALE GENOMIC DNA]</scope>
    <source>
        <strain evidence="5">FD-172 SS1</strain>
    </source>
</reference>
<dbReference type="InterPro" id="IPR016166">
    <property type="entry name" value="FAD-bd_PCMH"/>
</dbReference>
<keyword evidence="2" id="KW-0560">Oxidoreductase</keyword>
<dbReference type="Gene3D" id="3.30.465.10">
    <property type="match status" value="2"/>
</dbReference>
<evidence type="ECO:0000313" key="4">
    <source>
        <dbReference type="EMBL" id="KDQ14470.1"/>
    </source>
</evidence>
<dbReference type="AlphaFoldDB" id="A0A067MID0"/>
<dbReference type="PANTHER" id="PTHR13878">
    <property type="entry name" value="GULONOLACTONE OXIDASE"/>
    <property type="match status" value="1"/>
</dbReference>
<evidence type="ECO:0000259" key="3">
    <source>
        <dbReference type="PROSITE" id="PS51387"/>
    </source>
</evidence>
<dbReference type="STRING" id="930990.A0A067MID0"/>
<evidence type="ECO:0000256" key="1">
    <source>
        <dbReference type="ARBA" id="ARBA00005466"/>
    </source>
</evidence>
<dbReference type="InterPro" id="IPR012951">
    <property type="entry name" value="BBE"/>
</dbReference>
<dbReference type="PROSITE" id="PS51387">
    <property type="entry name" value="FAD_PCMH"/>
    <property type="match status" value="1"/>
</dbReference>
<gene>
    <name evidence="4" type="ORF">BOTBODRAFT_342903</name>
</gene>
<dbReference type="InterPro" id="IPR006094">
    <property type="entry name" value="Oxid_FAD_bind_N"/>
</dbReference>
<dbReference type="HOGENOM" id="CLU_018354_4_4_1"/>
<sequence length="577" mass="62236">MDISSPHLSYRRMMSRLQSQLRIITIQLLAALDVWSSTQQSASRSNCIEGSSCWPPASSWAELNRTLHGHLVRSLPPAAPCHSSYFDADACSTARNNWENATWRAIQPGAYQDTAWENGDEPCYIDDTIEAPCQQGHVPYYTAVVGSVEDVQAAVKFARDNKLATRVKGASHDYLGRSSGSGTFSIQTINLKGIAFYDSFVPSGCRVSPQNAVTVAAGHHFTDVYKAADAHGRTVLGGATSSVGAAGGWALGGGHSFLSPQYGLGVDNILQFAVVTVDGRAQIANQCQNADLFWALRGGGGGLAVATSVTYKTYPAVKNLMTISLQATTNSDLYTPFLSTILSLLPAWSDYNISGYTYTAVRGTTATLFIPNSDGNIAKTNTSLAPIYQFAEAHPGEVNVSARFAVYPSIWVLYESGFAVEKVGLASVFGSRLFPRSAFESKAGTDKLAQHVADSGLFTLFLLVGGGKVNQPAPEAMAVNPSWRKALAHVVVTDAWRSNTSIADRNAIRRRITQGAQGLGNFAPGMGTYVNEADYNEPEWQKVFWGSNYPRLLEVKRKYDPTGILTCKKCVGDETFV</sequence>
<dbReference type="InterPro" id="IPR050432">
    <property type="entry name" value="FAD-linked_Oxidoreductases_BP"/>
</dbReference>
<dbReference type="Pfam" id="PF08031">
    <property type="entry name" value="BBE"/>
    <property type="match status" value="1"/>
</dbReference>
<dbReference type="SUPFAM" id="SSF56176">
    <property type="entry name" value="FAD-binding/transporter-associated domain-like"/>
    <property type="match status" value="1"/>
</dbReference>
<comment type="similarity">
    <text evidence="1">Belongs to the oxygen-dependent FAD-linked oxidoreductase family.</text>
</comment>
<feature type="domain" description="FAD-binding PCMH-type" evidence="3">
    <location>
        <begin position="135"/>
        <end position="316"/>
    </location>
</feature>
<dbReference type="InterPro" id="IPR036318">
    <property type="entry name" value="FAD-bd_PCMH-like_sf"/>
</dbReference>
<dbReference type="Proteomes" id="UP000027195">
    <property type="component" value="Unassembled WGS sequence"/>
</dbReference>
<keyword evidence="5" id="KW-1185">Reference proteome</keyword>
<dbReference type="EMBL" id="KL198037">
    <property type="protein sequence ID" value="KDQ14470.1"/>
    <property type="molecule type" value="Genomic_DNA"/>
</dbReference>
<dbReference type="OrthoDB" id="9983560at2759"/>
<dbReference type="PANTHER" id="PTHR13878:SF91">
    <property type="entry name" value="FAD BINDING DOMAIN PROTEIN (AFU_ORTHOLOGUE AFUA_6G12070)-RELATED"/>
    <property type="match status" value="1"/>
</dbReference>
<dbReference type="InParanoid" id="A0A067MID0"/>
<evidence type="ECO:0000256" key="2">
    <source>
        <dbReference type="ARBA" id="ARBA00023002"/>
    </source>
</evidence>
<evidence type="ECO:0000313" key="5">
    <source>
        <dbReference type="Proteomes" id="UP000027195"/>
    </source>
</evidence>
<dbReference type="GO" id="GO:0016491">
    <property type="term" value="F:oxidoreductase activity"/>
    <property type="evidence" value="ECO:0007669"/>
    <property type="project" value="UniProtKB-KW"/>
</dbReference>
<organism evidence="4 5">
    <name type="scientific">Botryobasidium botryosum (strain FD-172 SS1)</name>
    <dbReference type="NCBI Taxonomy" id="930990"/>
    <lineage>
        <taxon>Eukaryota</taxon>
        <taxon>Fungi</taxon>
        <taxon>Dikarya</taxon>
        <taxon>Basidiomycota</taxon>
        <taxon>Agaricomycotina</taxon>
        <taxon>Agaricomycetes</taxon>
        <taxon>Cantharellales</taxon>
        <taxon>Botryobasidiaceae</taxon>
        <taxon>Botryobasidium</taxon>
    </lineage>
</organism>
<dbReference type="Pfam" id="PF01565">
    <property type="entry name" value="FAD_binding_4"/>
    <property type="match status" value="1"/>
</dbReference>
<dbReference type="InterPro" id="IPR016169">
    <property type="entry name" value="FAD-bd_PCMH_sub2"/>
</dbReference>
<protein>
    <recommendedName>
        <fullName evidence="3">FAD-binding PCMH-type domain-containing protein</fullName>
    </recommendedName>
</protein>
<dbReference type="GO" id="GO:0071949">
    <property type="term" value="F:FAD binding"/>
    <property type="evidence" value="ECO:0007669"/>
    <property type="project" value="InterPro"/>
</dbReference>